<dbReference type="EMBL" id="BAAAFN010000002">
    <property type="protein sequence ID" value="GAA0215201.1"/>
    <property type="molecule type" value="Genomic_DNA"/>
</dbReference>
<dbReference type="Proteomes" id="UP001501176">
    <property type="component" value="Unassembled WGS sequence"/>
</dbReference>
<proteinExistence type="predicted"/>
<comment type="caution">
    <text evidence="1">The sequence shown here is derived from an EMBL/GenBank/DDBJ whole genome shotgun (WGS) entry which is preliminary data.</text>
</comment>
<dbReference type="InterPro" id="IPR011856">
    <property type="entry name" value="tRNA_endonuc-like_dom_sf"/>
</dbReference>
<keyword evidence="2" id="KW-1185">Reference proteome</keyword>
<organism evidence="1 2">
    <name type="scientific">Castellaniella daejeonensis</name>
    <dbReference type="NCBI Taxonomy" id="659013"/>
    <lineage>
        <taxon>Bacteria</taxon>
        <taxon>Pseudomonadati</taxon>
        <taxon>Pseudomonadota</taxon>
        <taxon>Betaproteobacteria</taxon>
        <taxon>Burkholderiales</taxon>
        <taxon>Alcaligenaceae</taxon>
        <taxon>Castellaniella</taxon>
    </lineage>
</organism>
<reference evidence="1 2" key="1">
    <citation type="journal article" date="2019" name="Int. J. Syst. Evol. Microbiol.">
        <title>The Global Catalogue of Microorganisms (GCM) 10K type strain sequencing project: providing services to taxonomists for standard genome sequencing and annotation.</title>
        <authorList>
            <consortium name="The Broad Institute Genomics Platform"/>
            <consortium name="The Broad Institute Genome Sequencing Center for Infectious Disease"/>
            <person name="Wu L."/>
            <person name="Ma J."/>
        </authorList>
    </citation>
    <scope>NUCLEOTIDE SEQUENCE [LARGE SCALE GENOMIC DNA]</scope>
    <source>
        <strain evidence="1 2">JCM 16240</strain>
    </source>
</reference>
<name>A0ABN0T8B9_9BURK</name>
<evidence type="ECO:0000313" key="1">
    <source>
        <dbReference type="EMBL" id="GAA0215201.1"/>
    </source>
</evidence>
<accession>A0ABN0T8B9</accession>
<dbReference type="RefSeq" id="WP_343819463.1">
    <property type="nucleotide sequence ID" value="NZ_BAAAFN010000002.1"/>
</dbReference>
<evidence type="ECO:0000313" key="2">
    <source>
        <dbReference type="Proteomes" id="UP001501176"/>
    </source>
</evidence>
<dbReference type="Gene3D" id="3.40.1350.10">
    <property type="match status" value="1"/>
</dbReference>
<sequence>MTSLKYEKPERIFLKDHPEYGEKWVQERIAEDPPILGLGDLVLKDKERIHPKAGRLDILCQDAESNRRYEIEIQLGKSDESHIIRTIEYWDIERKRYPQYDHVAVIVAEDITSRFLNVVSLFNGFIPIVAIQMRAFRFGGNISLVFTTVLNEMRLGLVEEDEAVADVTDRSYWEKRATKQTLLVTDNLFGIVSALGPDLSLKYNKFYIGLAKDGQPKNFVTFRPLKDWVWFQPKLDKDEATQAKLEEAGLDFEYDAKHGRYRIRIVNKNDVSKHEALIRSLIQEAYGEPGE</sequence>
<protein>
    <recommendedName>
        <fullName evidence="3">DUF5655 domain-containing protein</fullName>
    </recommendedName>
</protein>
<gene>
    <name evidence="1" type="ORF">GCM10009125_00330</name>
</gene>
<evidence type="ECO:0008006" key="3">
    <source>
        <dbReference type="Google" id="ProtNLM"/>
    </source>
</evidence>